<comment type="function">
    <text evidence="3">Required for formate dehydrogenase (FDH) activity. Acts as a sulfur carrier protein that transfers sulfur from IscS to the molybdenum cofactor prior to its insertion into FDH.</text>
</comment>
<gene>
    <name evidence="3 4" type="primary">fdhD</name>
    <name evidence="4" type="ORF">RM530_12575</name>
</gene>
<dbReference type="PIRSF" id="PIRSF015626">
    <property type="entry name" value="FdhD"/>
    <property type="match status" value="1"/>
</dbReference>
<comment type="subcellular location">
    <subcellularLocation>
        <location evidence="3">Cytoplasm</location>
    </subcellularLocation>
</comment>
<protein>
    <recommendedName>
        <fullName evidence="3">Sulfur carrier protein FdhD</fullName>
    </recommendedName>
</protein>
<dbReference type="Pfam" id="PF02634">
    <property type="entry name" value="FdhD-NarQ"/>
    <property type="match status" value="1"/>
</dbReference>
<evidence type="ECO:0000313" key="4">
    <source>
        <dbReference type="EMBL" id="MDT0498194.1"/>
    </source>
</evidence>
<dbReference type="EMBL" id="JAVRIC010000018">
    <property type="protein sequence ID" value="MDT0498194.1"/>
    <property type="molecule type" value="Genomic_DNA"/>
</dbReference>
<dbReference type="InterPro" id="IPR016193">
    <property type="entry name" value="Cytidine_deaminase-like"/>
</dbReference>
<keyword evidence="2 3" id="KW-0501">Molybdenum cofactor biosynthesis</keyword>
<dbReference type="PANTHER" id="PTHR30592:SF1">
    <property type="entry name" value="SULFUR CARRIER PROTEIN FDHD"/>
    <property type="match status" value="1"/>
</dbReference>
<dbReference type="RefSeq" id="WP_311365558.1">
    <property type="nucleotide sequence ID" value="NZ_JAVRIC010000018.1"/>
</dbReference>
<keyword evidence="1 3" id="KW-0963">Cytoplasm</keyword>
<dbReference type="PANTHER" id="PTHR30592">
    <property type="entry name" value="FORMATE DEHYDROGENASE"/>
    <property type="match status" value="1"/>
</dbReference>
<comment type="caution">
    <text evidence="4">The sequence shown here is derived from an EMBL/GenBank/DDBJ whole genome shotgun (WGS) entry which is preliminary data.</text>
</comment>
<dbReference type="Proteomes" id="UP001254608">
    <property type="component" value="Unassembled WGS sequence"/>
</dbReference>
<evidence type="ECO:0000256" key="2">
    <source>
        <dbReference type="ARBA" id="ARBA00023150"/>
    </source>
</evidence>
<feature type="binding site" evidence="3">
    <location>
        <begin position="264"/>
        <end position="269"/>
    </location>
    <ligand>
        <name>Mo-bis(molybdopterin guanine dinucleotide)</name>
        <dbReference type="ChEBI" id="CHEBI:60539"/>
    </ligand>
</feature>
<accession>A0ABU2WKP7</accession>
<feature type="active site" description="Cysteine persulfide intermediate" evidence="3">
    <location>
        <position position="128"/>
    </location>
</feature>
<dbReference type="Gene3D" id="3.10.20.10">
    <property type="match status" value="1"/>
</dbReference>
<comment type="similarity">
    <text evidence="3">Belongs to the FdhD family.</text>
</comment>
<reference evidence="4 5" key="1">
    <citation type="submission" date="2023-09" db="EMBL/GenBank/DDBJ databases">
        <authorList>
            <person name="Rey-Velasco X."/>
        </authorList>
    </citation>
    <scope>NUCLEOTIDE SEQUENCE [LARGE SCALE GENOMIC DNA]</scope>
    <source>
        <strain evidence="4 5">W345</strain>
    </source>
</reference>
<dbReference type="NCBIfam" id="TIGR00129">
    <property type="entry name" value="fdhD_narQ"/>
    <property type="match status" value="1"/>
</dbReference>
<dbReference type="Gene3D" id="3.40.140.10">
    <property type="entry name" value="Cytidine Deaminase, domain 2"/>
    <property type="match status" value="1"/>
</dbReference>
<evidence type="ECO:0000313" key="5">
    <source>
        <dbReference type="Proteomes" id="UP001254608"/>
    </source>
</evidence>
<evidence type="ECO:0000256" key="3">
    <source>
        <dbReference type="HAMAP-Rule" id="MF_00187"/>
    </source>
</evidence>
<organism evidence="4 5">
    <name type="scientific">Banduia mediterranea</name>
    <dbReference type="NCBI Taxonomy" id="3075609"/>
    <lineage>
        <taxon>Bacteria</taxon>
        <taxon>Pseudomonadati</taxon>
        <taxon>Pseudomonadota</taxon>
        <taxon>Gammaproteobacteria</taxon>
        <taxon>Nevskiales</taxon>
        <taxon>Algiphilaceae</taxon>
        <taxon>Banduia</taxon>
    </lineage>
</organism>
<dbReference type="InterPro" id="IPR003786">
    <property type="entry name" value="FdhD"/>
</dbReference>
<name>A0ABU2WKP7_9GAMM</name>
<sequence>MTESLRRFPDWWQAANESGSTEALARVPAVREDSCGYSESIESLAEEVPVALVYNGSSHAVMMATPKDLGDFAVGFSLSEGLVGEAREIELVDCLHLASGISLQMLIPQHRFATIAGRDRKLGGRTGCGLCGTADLEAAIRPVRTVASTPPPQRQTLLDAFSLLHRQQALNAASGAVHAAGLLVAGGALIAREDVGRHNAVDKVLGAAIRHGLRPCVLLVTSRASYELVHKAAQLGCTTVAAISGPTAMAVRIAEQAGVNLVGFAREDRMTIYHRAG</sequence>
<evidence type="ECO:0000256" key="1">
    <source>
        <dbReference type="ARBA" id="ARBA00022490"/>
    </source>
</evidence>
<dbReference type="SUPFAM" id="SSF53927">
    <property type="entry name" value="Cytidine deaminase-like"/>
    <property type="match status" value="1"/>
</dbReference>
<keyword evidence="5" id="KW-1185">Reference proteome</keyword>
<dbReference type="HAMAP" id="MF_00187">
    <property type="entry name" value="FdhD"/>
    <property type="match status" value="1"/>
</dbReference>
<proteinExistence type="inferred from homology"/>